<proteinExistence type="predicted"/>
<keyword evidence="1" id="KW-0812">Transmembrane</keyword>
<keyword evidence="1" id="KW-0472">Membrane</keyword>
<sequence length="167" mass="17528">MVRGSGARMLGAAGASLGQRVGRCRVRHFARWIGVTSIAVGVALMGGCAAWPPEGFLGHGDPATPGAGPFPSVQELLSREPAGAVVLLPHSPWGDNIQALLHEEYAAASGRDCRRLTIDPNGAAFPALACRQQSQPRTWVAVRLLQVDGYPILDSAVGKTPTWGGRQ</sequence>
<comment type="caution">
    <text evidence="2">The sequence shown here is derived from an EMBL/GenBank/DDBJ whole genome shotgun (WGS) entry which is preliminary data.</text>
</comment>
<evidence type="ECO:0000313" key="3">
    <source>
        <dbReference type="Proteomes" id="UP000483379"/>
    </source>
</evidence>
<gene>
    <name evidence="2" type="ORF">G3446_04270</name>
</gene>
<evidence type="ECO:0000256" key="1">
    <source>
        <dbReference type="SAM" id="Phobius"/>
    </source>
</evidence>
<protein>
    <submittedName>
        <fullName evidence="2">Uncharacterized protein</fullName>
    </submittedName>
</protein>
<dbReference type="InterPro" id="IPR032258">
    <property type="entry name" value="DUF5061"/>
</dbReference>
<dbReference type="Pfam" id="PF16587">
    <property type="entry name" value="DUF5061"/>
    <property type="match status" value="1"/>
</dbReference>
<evidence type="ECO:0000313" key="2">
    <source>
        <dbReference type="EMBL" id="NEV61122.1"/>
    </source>
</evidence>
<dbReference type="AlphaFoldDB" id="A0A6M0JUC0"/>
<dbReference type="Proteomes" id="UP000483379">
    <property type="component" value="Unassembled WGS sequence"/>
</dbReference>
<reference evidence="2 3" key="1">
    <citation type="submission" date="2020-02" db="EMBL/GenBank/DDBJ databases">
        <title>Genome sequences of Thiorhodococcus mannitoliphagus and Thiorhodococcus minor, purple sulfur photosynthetic bacteria in the gammaproteobacterial family, Chromatiaceae.</title>
        <authorList>
            <person name="Aviles F.A."/>
            <person name="Meyer T.E."/>
            <person name="Kyndt J.A."/>
        </authorList>
    </citation>
    <scope>NUCLEOTIDE SEQUENCE [LARGE SCALE GENOMIC DNA]</scope>
    <source>
        <strain evidence="2 3">DSM 11518</strain>
    </source>
</reference>
<keyword evidence="3" id="KW-1185">Reference proteome</keyword>
<feature type="transmembrane region" description="Helical" evidence="1">
    <location>
        <begin position="29"/>
        <end position="52"/>
    </location>
</feature>
<organism evidence="2 3">
    <name type="scientific">Thiorhodococcus minor</name>
    <dbReference type="NCBI Taxonomy" id="57489"/>
    <lineage>
        <taxon>Bacteria</taxon>
        <taxon>Pseudomonadati</taxon>
        <taxon>Pseudomonadota</taxon>
        <taxon>Gammaproteobacteria</taxon>
        <taxon>Chromatiales</taxon>
        <taxon>Chromatiaceae</taxon>
        <taxon>Thiorhodococcus</taxon>
    </lineage>
</organism>
<accession>A0A6M0JUC0</accession>
<name>A0A6M0JUC0_9GAMM</name>
<dbReference type="EMBL" id="JAAIJQ010000008">
    <property type="protein sequence ID" value="NEV61122.1"/>
    <property type="molecule type" value="Genomic_DNA"/>
</dbReference>
<keyword evidence="1" id="KW-1133">Transmembrane helix</keyword>